<evidence type="ECO:0000256" key="4">
    <source>
        <dbReference type="RuleBase" id="RU000363"/>
    </source>
</evidence>
<dbReference type="STRING" id="1423727.FC34_GL001481"/>
<sequence length="248" mass="26042">MQTLTLITGANRGMGFEIAKALGAHGQHILLGARNLDKGEAAAAQLRATGATVDAIQLDVTDPESVEAVTTKLTADYGQLDILINNAGATHDAHRAPSILPLNVIRDDFELNYFGVVNLTQHLIPLLKQAPHAKIINVTSMMGSLSQSLNPEAETFRASALGYQSSKAATNMFTIQLAKEFKNNAIPITVNSVDPGVVATGFGGGDPEAAKARGAKTPEMGASRTIELALSDDDVTATFSNDHGPVGW</sequence>
<dbReference type="CDD" id="cd05324">
    <property type="entry name" value="carb_red_PTCR-like_SDR_c"/>
    <property type="match status" value="1"/>
</dbReference>
<dbReference type="PATRIC" id="fig|1423727.3.peg.1500"/>
<dbReference type="AlphaFoldDB" id="A0A0R2B8E6"/>
<dbReference type="PRINTS" id="PR00080">
    <property type="entry name" value="SDRFAMILY"/>
</dbReference>
<dbReference type="PANTHER" id="PTHR43963:SF6">
    <property type="entry name" value="CHAIN DEHYDROGENASE FAMILY PROTEIN, PUTATIVE (AFU_ORTHOLOGUE AFUA_3G15350)-RELATED"/>
    <property type="match status" value="1"/>
</dbReference>
<dbReference type="Pfam" id="PF00106">
    <property type="entry name" value="adh_short"/>
    <property type="match status" value="1"/>
</dbReference>
<reference evidence="5 6" key="1">
    <citation type="journal article" date="2015" name="Genome Announc.">
        <title>Expanding the biotechnology potential of lactobacilli through comparative genomics of 213 strains and associated genera.</title>
        <authorList>
            <person name="Sun Z."/>
            <person name="Harris H.M."/>
            <person name="McCann A."/>
            <person name="Guo C."/>
            <person name="Argimon S."/>
            <person name="Zhang W."/>
            <person name="Yang X."/>
            <person name="Jeffery I.B."/>
            <person name="Cooney J.C."/>
            <person name="Kagawa T.F."/>
            <person name="Liu W."/>
            <person name="Song Y."/>
            <person name="Salvetti E."/>
            <person name="Wrobel A."/>
            <person name="Rasinkangas P."/>
            <person name="Parkhill J."/>
            <person name="Rea M.C."/>
            <person name="O'Sullivan O."/>
            <person name="Ritari J."/>
            <person name="Douillard F.P."/>
            <person name="Paul Ross R."/>
            <person name="Yang R."/>
            <person name="Briner A.E."/>
            <person name="Felis G.E."/>
            <person name="de Vos W.M."/>
            <person name="Barrangou R."/>
            <person name="Klaenhammer T.R."/>
            <person name="Caufield P.W."/>
            <person name="Cui Y."/>
            <person name="Zhang H."/>
            <person name="O'Toole P.W."/>
        </authorList>
    </citation>
    <scope>NUCLEOTIDE SEQUENCE [LARGE SCALE GENOMIC DNA]</scope>
    <source>
        <strain evidence="5 6">DSM 23927</strain>
    </source>
</reference>
<evidence type="ECO:0000256" key="2">
    <source>
        <dbReference type="ARBA" id="ARBA00022857"/>
    </source>
</evidence>
<dbReference type="SUPFAM" id="SSF51735">
    <property type="entry name" value="NAD(P)-binding Rossmann-fold domains"/>
    <property type="match status" value="1"/>
</dbReference>
<keyword evidence="2" id="KW-0521">NADP</keyword>
<proteinExistence type="inferred from homology"/>
<dbReference type="InterPro" id="IPR002347">
    <property type="entry name" value="SDR_fam"/>
</dbReference>
<evidence type="ECO:0000313" key="6">
    <source>
        <dbReference type="Proteomes" id="UP000051672"/>
    </source>
</evidence>
<keyword evidence="3" id="KW-0560">Oxidoreductase</keyword>
<name>A0A0R2B8E6_9LACO</name>
<accession>A0A0R2B8E6</accession>
<dbReference type="Proteomes" id="UP000051672">
    <property type="component" value="Unassembled WGS sequence"/>
</dbReference>
<evidence type="ECO:0000313" key="5">
    <source>
        <dbReference type="EMBL" id="KRM71820.1"/>
    </source>
</evidence>
<comment type="caution">
    <text evidence="5">The sequence shown here is derived from an EMBL/GenBank/DDBJ whole genome shotgun (WGS) entry which is preliminary data.</text>
</comment>
<evidence type="ECO:0000256" key="1">
    <source>
        <dbReference type="ARBA" id="ARBA00006484"/>
    </source>
</evidence>
<dbReference type="EMBL" id="AYZQ01000003">
    <property type="protein sequence ID" value="KRM71820.1"/>
    <property type="molecule type" value="Genomic_DNA"/>
</dbReference>
<organism evidence="5 6">
    <name type="scientific">Lacticaseibacillus brantae DSM 23927</name>
    <dbReference type="NCBI Taxonomy" id="1423727"/>
    <lineage>
        <taxon>Bacteria</taxon>
        <taxon>Bacillati</taxon>
        <taxon>Bacillota</taxon>
        <taxon>Bacilli</taxon>
        <taxon>Lactobacillales</taxon>
        <taxon>Lactobacillaceae</taxon>
        <taxon>Lacticaseibacillus</taxon>
    </lineage>
</organism>
<comment type="similarity">
    <text evidence="1 4">Belongs to the short-chain dehydrogenases/reductases (SDR) family.</text>
</comment>
<dbReference type="InterPro" id="IPR036291">
    <property type="entry name" value="NAD(P)-bd_dom_sf"/>
</dbReference>
<dbReference type="PANTHER" id="PTHR43963">
    <property type="entry name" value="CARBONYL REDUCTASE 1-RELATED"/>
    <property type="match status" value="1"/>
</dbReference>
<gene>
    <name evidence="5" type="ORF">FC34_GL001481</name>
</gene>
<keyword evidence="6" id="KW-1185">Reference proteome</keyword>
<dbReference type="GO" id="GO:0016616">
    <property type="term" value="F:oxidoreductase activity, acting on the CH-OH group of donors, NAD or NADP as acceptor"/>
    <property type="evidence" value="ECO:0007669"/>
    <property type="project" value="InterPro"/>
</dbReference>
<dbReference type="InterPro" id="IPR045313">
    <property type="entry name" value="CBR1-like"/>
</dbReference>
<dbReference type="PRINTS" id="PR00081">
    <property type="entry name" value="GDHRDH"/>
</dbReference>
<evidence type="ECO:0000256" key="3">
    <source>
        <dbReference type="ARBA" id="ARBA00023002"/>
    </source>
</evidence>
<dbReference type="RefSeq" id="WP_235803410.1">
    <property type="nucleotide sequence ID" value="NZ_AYZQ01000003.1"/>
</dbReference>
<protein>
    <submittedName>
        <fullName evidence="5">Carbonyl reductase</fullName>
    </submittedName>
</protein>
<dbReference type="Gene3D" id="3.40.50.720">
    <property type="entry name" value="NAD(P)-binding Rossmann-like Domain"/>
    <property type="match status" value="1"/>
</dbReference>